<dbReference type="EMBL" id="DWUU01000042">
    <property type="protein sequence ID" value="HJD42736.1"/>
    <property type="molecule type" value="Genomic_DNA"/>
</dbReference>
<dbReference type="Proteomes" id="UP000823909">
    <property type="component" value="Unassembled WGS sequence"/>
</dbReference>
<evidence type="ECO:0000313" key="1">
    <source>
        <dbReference type="EMBL" id="HJD42736.1"/>
    </source>
</evidence>
<gene>
    <name evidence="1" type="ORF">H9910_06975</name>
</gene>
<reference evidence="1" key="1">
    <citation type="journal article" date="2021" name="PeerJ">
        <title>Extensive microbial diversity within the chicken gut microbiome revealed by metagenomics and culture.</title>
        <authorList>
            <person name="Gilroy R."/>
            <person name="Ravi A."/>
            <person name="Getino M."/>
            <person name="Pursley I."/>
            <person name="Horton D.L."/>
            <person name="Alikhan N.F."/>
            <person name="Baker D."/>
            <person name="Gharbi K."/>
            <person name="Hall N."/>
            <person name="Watson M."/>
            <person name="Adriaenssens E.M."/>
            <person name="Foster-Nyarko E."/>
            <person name="Jarju S."/>
            <person name="Secka A."/>
            <person name="Antonio M."/>
            <person name="Oren A."/>
            <person name="Chaudhuri R.R."/>
            <person name="La Ragione R."/>
            <person name="Hildebrand F."/>
            <person name="Pallen M.J."/>
        </authorList>
    </citation>
    <scope>NUCLEOTIDE SEQUENCE</scope>
    <source>
        <strain evidence="1">ChiBcec15-3976</strain>
    </source>
</reference>
<protein>
    <submittedName>
        <fullName evidence="1">Uncharacterized protein</fullName>
    </submittedName>
</protein>
<name>A0A9D2U688_9FIRM</name>
<accession>A0A9D2U688</accession>
<evidence type="ECO:0000313" key="2">
    <source>
        <dbReference type="Proteomes" id="UP000823909"/>
    </source>
</evidence>
<reference evidence="1" key="2">
    <citation type="submission" date="2021-04" db="EMBL/GenBank/DDBJ databases">
        <authorList>
            <person name="Gilroy R."/>
        </authorList>
    </citation>
    <scope>NUCLEOTIDE SEQUENCE</scope>
    <source>
        <strain evidence="1">ChiBcec15-3976</strain>
    </source>
</reference>
<comment type="caution">
    <text evidence="1">The sequence shown here is derived from an EMBL/GenBank/DDBJ whole genome shotgun (WGS) entry which is preliminary data.</text>
</comment>
<dbReference type="AlphaFoldDB" id="A0A9D2U688"/>
<sequence>MSQEKVDRYKQEKANRKKIMHKQRMMGVLRKCVLSLAGLALVAWLGFSAYDMYESGKERIVVETDYTPITDYMDSLVANAAE</sequence>
<proteinExistence type="predicted"/>
<organism evidence="1 2">
    <name type="scientific">Candidatus Mediterraneibacter quadrami</name>
    <dbReference type="NCBI Taxonomy" id="2838684"/>
    <lineage>
        <taxon>Bacteria</taxon>
        <taxon>Bacillati</taxon>
        <taxon>Bacillota</taxon>
        <taxon>Clostridia</taxon>
        <taxon>Lachnospirales</taxon>
        <taxon>Lachnospiraceae</taxon>
        <taxon>Mediterraneibacter</taxon>
    </lineage>
</organism>